<dbReference type="EMBL" id="JACHFD010000003">
    <property type="protein sequence ID" value="MBB5350704.1"/>
    <property type="molecule type" value="Genomic_DNA"/>
</dbReference>
<accession>A0A840V4Z6</accession>
<proteinExistence type="predicted"/>
<comment type="caution">
    <text evidence="2">The sequence shown here is derived from an EMBL/GenBank/DDBJ whole genome shotgun (WGS) entry which is preliminary data.</text>
</comment>
<dbReference type="InterPro" id="IPR013424">
    <property type="entry name" value="Ice-binding_C"/>
</dbReference>
<evidence type="ECO:0000313" key="2">
    <source>
        <dbReference type="EMBL" id="MBB5350704.1"/>
    </source>
</evidence>
<dbReference type="Proteomes" id="UP000557717">
    <property type="component" value="Unassembled WGS sequence"/>
</dbReference>
<evidence type="ECO:0008006" key="4">
    <source>
        <dbReference type="Google" id="ProtNLM"/>
    </source>
</evidence>
<evidence type="ECO:0000256" key="1">
    <source>
        <dbReference type="SAM" id="SignalP"/>
    </source>
</evidence>
<feature type="signal peptide" evidence="1">
    <location>
        <begin position="1"/>
        <end position="22"/>
    </location>
</feature>
<keyword evidence="3" id="KW-1185">Reference proteome</keyword>
<sequence length="268" mass="27340">MKIASFHHLIPTLSALVFPASAALTVSQGDFESGGLNFAISGAPDFITSDLVASSGQGWYTSANVDKTFQITSGGSGGSGNYAAVTSGGTGTIGNHRGIVYVLEDGQSTTGEVTATIDLLMLPQGGNENFLIKVFGVTDSDAGTPGVQWDGLIDLTGPLGNFDALNLRNLDGSSTITPGYTGSSLTTLASYDAASLGAVAGTSWNSGLSFSFDLGASGYDQVIIGFAIHDSPIAGTLSGIDNLTIVPEPSATFLMLTSATGLLVRRRR</sequence>
<gene>
    <name evidence="2" type="ORF">HNR46_000932</name>
</gene>
<feature type="chain" id="PRO_5032923923" description="PEP-CTERM protein-sorting domain-containing protein" evidence="1">
    <location>
        <begin position="23"/>
        <end position="268"/>
    </location>
</feature>
<name>A0A840V4Z6_9BACT</name>
<dbReference type="NCBIfam" id="TIGR02595">
    <property type="entry name" value="PEP_CTERM"/>
    <property type="match status" value="1"/>
</dbReference>
<reference evidence="2 3" key="1">
    <citation type="submission" date="2020-08" db="EMBL/GenBank/DDBJ databases">
        <title>Genomic Encyclopedia of Type Strains, Phase IV (KMG-IV): sequencing the most valuable type-strain genomes for metagenomic binning, comparative biology and taxonomic classification.</title>
        <authorList>
            <person name="Goeker M."/>
        </authorList>
    </citation>
    <scope>NUCLEOTIDE SEQUENCE [LARGE SCALE GENOMIC DNA]</scope>
    <source>
        <strain evidence="2 3">YC6886</strain>
    </source>
</reference>
<keyword evidence="1" id="KW-0732">Signal</keyword>
<dbReference type="RefSeq" id="WP_184016218.1">
    <property type="nucleotide sequence ID" value="NZ_JACHFD010000003.1"/>
</dbReference>
<protein>
    <recommendedName>
        <fullName evidence="4">PEP-CTERM protein-sorting domain-containing protein</fullName>
    </recommendedName>
</protein>
<organism evidence="2 3">
    <name type="scientific">Haloferula luteola</name>
    <dbReference type="NCBI Taxonomy" id="595692"/>
    <lineage>
        <taxon>Bacteria</taxon>
        <taxon>Pseudomonadati</taxon>
        <taxon>Verrucomicrobiota</taxon>
        <taxon>Verrucomicrobiia</taxon>
        <taxon>Verrucomicrobiales</taxon>
        <taxon>Verrucomicrobiaceae</taxon>
        <taxon>Haloferula</taxon>
    </lineage>
</organism>
<evidence type="ECO:0000313" key="3">
    <source>
        <dbReference type="Proteomes" id="UP000557717"/>
    </source>
</evidence>
<dbReference type="AlphaFoldDB" id="A0A840V4Z6"/>